<evidence type="ECO:0000256" key="10">
    <source>
        <dbReference type="ARBA" id="ARBA00022932"/>
    </source>
</evidence>
<feature type="compositionally biased region" description="Acidic residues" evidence="12">
    <location>
        <begin position="786"/>
        <end position="795"/>
    </location>
</feature>
<dbReference type="InterPro" id="IPR003593">
    <property type="entry name" value="AAA+_ATPase"/>
</dbReference>
<feature type="compositionally biased region" description="Low complexity" evidence="12">
    <location>
        <begin position="946"/>
        <end position="987"/>
    </location>
</feature>
<dbReference type="EMBL" id="JALXKZ020000004">
    <property type="protein sequence ID" value="MCV7628463.1"/>
    <property type="molecule type" value="Genomic_DNA"/>
</dbReference>
<keyword evidence="3 14" id="KW-0808">Transferase</keyword>
<dbReference type="GO" id="GO:0003887">
    <property type="term" value="F:DNA-directed DNA polymerase activity"/>
    <property type="evidence" value="ECO:0007669"/>
    <property type="project" value="UniProtKB-KW"/>
</dbReference>
<comment type="catalytic activity">
    <reaction evidence="11">
        <text>DNA(n) + a 2'-deoxyribonucleoside 5'-triphosphate = DNA(n+1) + diphosphate</text>
        <dbReference type="Rhea" id="RHEA:22508"/>
        <dbReference type="Rhea" id="RHEA-COMP:17339"/>
        <dbReference type="Rhea" id="RHEA-COMP:17340"/>
        <dbReference type="ChEBI" id="CHEBI:33019"/>
        <dbReference type="ChEBI" id="CHEBI:61560"/>
        <dbReference type="ChEBI" id="CHEBI:173112"/>
        <dbReference type="EC" id="2.7.7.7"/>
    </reaction>
</comment>
<feature type="compositionally biased region" description="Low complexity" evidence="12">
    <location>
        <begin position="827"/>
        <end position="860"/>
    </location>
</feature>
<evidence type="ECO:0000313" key="15">
    <source>
        <dbReference type="Proteomes" id="UP001205867"/>
    </source>
</evidence>
<feature type="region of interest" description="Disordered" evidence="12">
    <location>
        <begin position="904"/>
        <end position="1127"/>
    </location>
</feature>
<dbReference type="Pfam" id="PF13177">
    <property type="entry name" value="DNA_pol3_delta2"/>
    <property type="match status" value="1"/>
</dbReference>
<feature type="compositionally biased region" description="Low complexity" evidence="12">
    <location>
        <begin position="461"/>
        <end position="481"/>
    </location>
</feature>
<evidence type="ECO:0000256" key="3">
    <source>
        <dbReference type="ARBA" id="ARBA00022679"/>
    </source>
</evidence>
<dbReference type="NCBIfam" id="TIGR02397">
    <property type="entry name" value="dnaX_nterm"/>
    <property type="match status" value="1"/>
</dbReference>
<organism evidence="14 15">
    <name type="scientific">Micrococcus luteus</name>
    <name type="common">Micrococcus lysodeikticus</name>
    <dbReference type="NCBI Taxonomy" id="1270"/>
    <lineage>
        <taxon>Bacteria</taxon>
        <taxon>Bacillati</taxon>
        <taxon>Actinomycetota</taxon>
        <taxon>Actinomycetes</taxon>
        <taxon>Micrococcales</taxon>
        <taxon>Micrococcaceae</taxon>
        <taxon>Micrococcus</taxon>
    </lineage>
</organism>
<feature type="compositionally biased region" description="Acidic residues" evidence="12">
    <location>
        <begin position="760"/>
        <end position="778"/>
    </location>
</feature>
<dbReference type="NCBIfam" id="NF005846">
    <property type="entry name" value="PRK07764.1-6"/>
    <property type="match status" value="1"/>
</dbReference>
<evidence type="ECO:0000256" key="4">
    <source>
        <dbReference type="ARBA" id="ARBA00022695"/>
    </source>
</evidence>
<evidence type="ECO:0000256" key="8">
    <source>
        <dbReference type="ARBA" id="ARBA00022833"/>
    </source>
</evidence>
<dbReference type="AlphaFoldDB" id="A0AAP3ETQ0"/>
<evidence type="ECO:0000256" key="7">
    <source>
        <dbReference type="ARBA" id="ARBA00022741"/>
    </source>
</evidence>
<evidence type="ECO:0000259" key="13">
    <source>
        <dbReference type="SMART" id="SM00382"/>
    </source>
</evidence>
<dbReference type="InterPro" id="IPR050238">
    <property type="entry name" value="DNA_Rep/Repair_Clamp_Loader"/>
</dbReference>
<dbReference type="InterPro" id="IPR008921">
    <property type="entry name" value="DNA_pol3_clamp-load_cplx_C"/>
</dbReference>
<gene>
    <name evidence="14" type="ORF">M3A82_003775</name>
</gene>
<dbReference type="SMART" id="SM00382">
    <property type="entry name" value="AAA"/>
    <property type="match status" value="1"/>
</dbReference>
<keyword evidence="7" id="KW-0547">Nucleotide-binding</keyword>
<keyword evidence="6" id="KW-0479">Metal-binding</keyword>
<keyword evidence="8" id="KW-0862">Zinc</keyword>
<evidence type="ECO:0000256" key="1">
    <source>
        <dbReference type="ARBA" id="ARBA00006360"/>
    </source>
</evidence>
<feature type="compositionally biased region" description="Pro residues" evidence="12">
    <location>
        <begin position="739"/>
        <end position="753"/>
    </location>
</feature>
<dbReference type="EC" id="2.7.7.7" evidence="2"/>
<dbReference type="SUPFAM" id="SSF48019">
    <property type="entry name" value="post-AAA+ oligomerization domain-like"/>
    <property type="match status" value="1"/>
</dbReference>
<evidence type="ECO:0000256" key="9">
    <source>
        <dbReference type="ARBA" id="ARBA00022840"/>
    </source>
</evidence>
<feature type="compositionally biased region" description="Low complexity" evidence="12">
    <location>
        <begin position="907"/>
        <end position="925"/>
    </location>
</feature>
<dbReference type="Pfam" id="PF12169">
    <property type="entry name" value="DNA_pol3_gamma3"/>
    <property type="match status" value="1"/>
</dbReference>
<feature type="domain" description="AAA+ ATPase" evidence="13">
    <location>
        <begin position="36"/>
        <end position="184"/>
    </location>
</feature>
<keyword evidence="9" id="KW-0067">ATP-binding</keyword>
<dbReference type="InterPro" id="IPR027417">
    <property type="entry name" value="P-loop_NTPase"/>
</dbReference>
<comment type="caution">
    <text evidence="14">The sequence shown here is derived from an EMBL/GenBank/DDBJ whole genome shotgun (WGS) entry which is preliminary data.</text>
</comment>
<proteinExistence type="inferred from homology"/>
<dbReference type="InterPro" id="IPR012763">
    <property type="entry name" value="DNA_pol_III_sug/sutau_N"/>
</dbReference>
<dbReference type="InterPro" id="IPR022754">
    <property type="entry name" value="DNA_pol_III_gamma-3"/>
</dbReference>
<comment type="similarity">
    <text evidence="1">Belongs to the DnaX/STICHEL family.</text>
</comment>
<dbReference type="CDD" id="cd00009">
    <property type="entry name" value="AAA"/>
    <property type="match status" value="1"/>
</dbReference>
<dbReference type="PANTHER" id="PTHR11669:SF0">
    <property type="entry name" value="PROTEIN STICHEL-LIKE 2"/>
    <property type="match status" value="1"/>
</dbReference>
<dbReference type="Gene3D" id="3.40.50.300">
    <property type="entry name" value="P-loop containing nucleotide triphosphate hydrolases"/>
    <property type="match status" value="1"/>
</dbReference>
<feature type="compositionally biased region" description="Pro residues" evidence="12">
    <location>
        <begin position="675"/>
        <end position="684"/>
    </location>
</feature>
<feature type="compositionally biased region" description="Basic and acidic residues" evidence="12">
    <location>
        <begin position="500"/>
        <end position="515"/>
    </location>
</feature>
<name>A0AAP3ETQ0_MICLU</name>
<dbReference type="GO" id="GO:0009360">
    <property type="term" value="C:DNA polymerase III complex"/>
    <property type="evidence" value="ECO:0007669"/>
    <property type="project" value="InterPro"/>
</dbReference>
<dbReference type="Gene3D" id="1.10.8.60">
    <property type="match status" value="1"/>
</dbReference>
<keyword evidence="10" id="KW-0239">DNA-directed DNA polymerase</keyword>
<dbReference type="CDD" id="cd18137">
    <property type="entry name" value="HLD_clamp_pol_III_gamma_tau"/>
    <property type="match status" value="1"/>
</dbReference>
<evidence type="ECO:0000256" key="11">
    <source>
        <dbReference type="ARBA" id="ARBA00049244"/>
    </source>
</evidence>
<dbReference type="GO" id="GO:0005524">
    <property type="term" value="F:ATP binding"/>
    <property type="evidence" value="ECO:0007669"/>
    <property type="project" value="UniProtKB-KW"/>
</dbReference>
<evidence type="ECO:0000256" key="5">
    <source>
        <dbReference type="ARBA" id="ARBA00022705"/>
    </source>
</evidence>
<evidence type="ECO:0000256" key="6">
    <source>
        <dbReference type="ARBA" id="ARBA00022723"/>
    </source>
</evidence>
<sequence length="1152" mass="118919">MSTALYRRYRPDRFEDVIGQDHVTVPLRTALAKDRVNHAYLFSGPRGCGKTTSARILARCLNCAQGPTPTPCGECDSCRDLATGGPGSLDVLEIDAASHGGVEDARGLRERATFAPVRDRYKILIIDEAHMVTAAGFNALLKIVEEPPEHLKFIFATTEPEKVIGTIRSRTHHYPFRLVPPEPLIAYLEQLCAEEGVSVEKGVLPLVVRAGTGSVRDTLSVLDQLIAGAQEGQVSYELAVSLLGFTPEALLDDVIDAVAADDTPTVFRVVDRVVQSGQDPRRFVEDLLDRFRDLVIARALPEEAGAILHGMPEDQVRRLSAQAAQLSRAELSRLADITNLALTDMVGATSPRLHLELLMARLLLPASDETHRGLAARLEALERRLELGGAAPVEDGTAEGTTTPARSGTPAPDGGGSAGNAEGSGPLTGAALARAAMRRPEESAPTAPNAPPERWTPPAQPSAAEAPEGDAAAGTTGSERPQQPPQPGRPEPAEVGARAEGARRPEAGSRPEPEGRPPAQERTGAAPAPAHRPEETAAPSSPAPAPAASQVEMIRRAWPDILAALEDASRLVWMLVKDNASVAGYDGSLLTIGFQQDGPRQSLLGRGGDRVLGEAVHQVLGIRPRLDLILGGDAPTGDARAQSGARPAGPARTDRPERPAPQQSRPDRPAAQPNRPAPAPGPAPREPESSRPTPPRSAAPSTAEDDPAPPAAAPRTTQQRETPQPSPAWTPAAPATTWGPPPTSSTTPAPAPPTDGWGGPDEEPPAWDDAPPPEEDPWDSLPAFDPDAEQDDSDGPEGWTPPARDAEERPVGAAGWDGPVPSVEDWGAPPQAAPAPGGAAPDAGQDSPARPGAPAPGEGEPSAEEVRRAYDPGPLVREEEHSIPVFARPEAELRAEFAKRFGATRPAGFDDGAGAAADGDSARPATPSPAPDDDAAATERRDPHPAASGAGSSSDEQRRPTGAPTADATPDPGVPADDADATPRTAAGSAGSDFPGSGHPASMYPRLMERLRAGGPLEPPVNAGSSGGTGGPGAPGGPDPDATPGSAAGGRPSAASLGARPADAEPAGGASAPPSLDARAAAIRAAREAAQGRGPARPADTGPAAPATSGVGWEDEVASDDDVPLEDSGLVGRAVVERVLGGRLLEERPNDA</sequence>
<feature type="compositionally biased region" description="Acidic residues" evidence="12">
    <location>
        <begin position="1113"/>
        <end position="1125"/>
    </location>
</feature>
<evidence type="ECO:0000313" key="14">
    <source>
        <dbReference type="EMBL" id="MCV7628463.1"/>
    </source>
</evidence>
<dbReference type="Proteomes" id="UP001205867">
    <property type="component" value="Unassembled WGS sequence"/>
</dbReference>
<dbReference type="GO" id="GO:0046872">
    <property type="term" value="F:metal ion binding"/>
    <property type="evidence" value="ECO:0007669"/>
    <property type="project" value="UniProtKB-KW"/>
</dbReference>
<dbReference type="GO" id="GO:0003677">
    <property type="term" value="F:DNA binding"/>
    <property type="evidence" value="ECO:0007669"/>
    <property type="project" value="InterPro"/>
</dbReference>
<dbReference type="SUPFAM" id="SSF52540">
    <property type="entry name" value="P-loop containing nucleoside triphosphate hydrolases"/>
    <property type="match status" value="1"/>
</dbReference>
<keyword evidence="4 14" id="KW-0548">Nucleotidyltransferase</keyword>
<dbReference type="Gene3D" id="1.20.272.10">
    <property type="match status" value="1"/>
</dbReference>
<dbReference type="PANTHER" id="PTHR11669">
    <property type="entry name" value="REPLICATION FACTOR C / DNA POLYMERASE III GAMMA-TAU SUBUNIT"/>
    <property type="match status" value="1"/>
</dbReference>
<protein>
    <recommendedName>
        <fullName evidence="2">DNA-directed DNA polymerase</fullName>
        <ecNumber evidence="2">2.7.7.7</ecNumber>
    </recommendedName>
</protein>
<reference evidence="14" key="1">
    <citation type="submission" date="2023-06" db="EMBL/GenBank/DDBJ databases">
        <title>lsaBGC provides a comprehensive framework for evolutionary analysis of biosynthetic gene clusters within focal taxa.</title>
        <authorList>
            <person name="Salamzade R."/>
            <person name="Sandstrom S."/>
            <person name="Kalan L.R."/>
        </authorList>
    </citation>
    <scope>NUCLEOTIDE SEQUENCE</scope>
    <source>
        <strain evidence="14">P3-SID899</strain>
    </source>
</reference>
<evidence type="ECO:0000256" key="2">
    <source>
        <dbReference type="ARBA" id="ARBA00012417"/>
    </source>
</evidence>
<feature type="compositionally biased region" description="Pro residues" evidence="12">
    <location>
        <begin position="448"/>
        <end position="460"/>
    </location>
</feature>
<dbReference type="FunFam" id="3.40.50.300:FF:000014">
    <property type="entry name" value="DNA polymerase III subunit gamma/tau"/>
    <property type="match status" value="1"/>
</dbReference>
<feature type="region of interest" description="Disordered" evidence="12">
    <location>
        <begin position="633"/>
        <end position="889"/>
    </location>
</feature>
<dbReference type="InterPro" id="IPR045085">
    <property type="entry name" value="HLD_clamp_pol_III_gamma_tau"/>
</dbReference>
<keyword evidence="5" id="KW-0235">DNA replication</keyword>
<feature type="compositionally biased region" description="Gly residues" evidence="12">
    <location>
        <begin position="1025"/>
        <end position="1036"/>
    </location>
</feature>
<accession>A0AAP3ETQ0</accession>
<feature type="compositionally biased region" description="Low complexity" evidence="12">
    <location>
        <begin position="727"/>
        <end position="738"/>
    </location>
</feature>
<feature type="compositionally biased region" description="Basic and acidic residues" evidence="12">
    <location>
        <begin position="864"/>
        <end position="882"/>
    </location>
</feature>
<dbReference type="Pfam" id="PF22608">
    <property type="entry name" value="DNAX_ATPase_lid"/>
    <property type="match status" value="1"/>
</dbReference>
<feature type="compositionally biased region" description="Low complexity" evidence="12">
    <location>
        <begin position="1039"/>
        <end position="1099"/>
    </location>
</feature>
<dbReference type="GO" id="GO:0006261">
    <property type="term" value="P:DNA-templated DNA replication"/>
    <property type="evidence" value="ECO:0007669"/>
    <property type="project" value="TreeGrafter"/>
</dbReference>
<evidence type="ECO:0000256" key="12">
    <source>
        <dbReference type="SAM" id="MobiDB-lite"/>
    </source>
</evidence>
<feature type="region of interest" description="Disordered" evidence="12">
    <location>
        <begin position="388"/>
        <end position="548"/>
    </location>
</feature>